<gene>
    <name evidence="1" type="ORF">OUZ56_025398</name>
</gene>
<evidence type="ECO:0000313" key="2">
    <source>
        <dbReference type="Proteomes" id="UP001234178"/>
    </source>
</evidence>
<protein>
    <submittedName>
        <fullName evidence="1">Uncharacterized protein</fullName>
    </submittedName>
</protein>
<keyword evidence="2" id="KW-1185">Reference proteome</keyword>
<reference evidence="1 2" key="1">
    <citation type="journal article" date="2023" name="Nucleic Acids Res.">
        <title>The hologenome of Daphnia magna reveals possible DNA methylation and microbiome-mediated evolution of the host genome.</title>
        <authorList>
            <person name="Chaturvedi A."/>
            <person name="Li X."/>
            <person name="Dhandapani V."/>
            <person name="Marshall H."/>
            <person name="Kissane S."/>
            <person name="Cuenca-Cambronero M."/>
            <person name="Asole G."/>
            <person name="Calvet F."/>
            <person name="Ruiz-Romero M."/>
            <person name="Marangio P."/>
            <person name="Guigo R."/>
            <person name="Rago D."/>
            <person name="Mirbahai L."/>
            <person name="Eastwood N."/>
            <person name="Colbourne J.K."/>
            <person name="Zhou J."/>
            <person name="Mallon E."/>
            <person name="Orsini L."/>
        </authorList>
    </citation>
    <scope>NUCLEOTIDE SEQUENCE [LARGE SCALE GENOMIC DNA]</scope>
    <source>
        <strain evidence="1">LRV0_1</strain>
    </source>
</reference>
<sequence length="152" mass="17248">MMHDPKTKQTNKQTKNETAISPLRPIVHKCLSFPTKTVDNVKNETSRADAQKRVKSCGVVLLTRYLSHIYTFDDEMCRDRGLFSSLSRLMFQPVPARSVDMVEESCRRRGASVCHVGYVVGGYLGHRSSNVRTSYICIRESDIEKYVEKGAT</sequence>
<comment type="caution">
    <text evidence="1">The sequence shown here is derived from an EMBL/GenBank/DDBJ whole genome shotgun (WGS) entry which is preliminary data.</text>
</comment>
<dbReference type="Proteomes" id="UP001234178">
    <property type="component" value="Unassembled WGS sequence"/>
</dbReference>
<proteinExistence type="predicted"/>
<name>A0ABQ9ZL27_9CRUS</name>
<evidence type="ECO:0000313" key="1">
    <source>
        <dbReference type="EMBL" id="KAK4013164.1"/>
    </source>
</evidence>
<dbReference type="EMBL" id="JAOYFB010000004">
    <property type="protein sequence ID" value="KAK4013164.1"/>
    <property type="molecule type" value="Genomic_DNA"/>
</dbReference>
<accession>A0ABQ9ZL27</accession>
<organism evidence="1 2">
    <name type="scientific">Daphnia magna</name>
    <dbReference type="NCBI Taxonomy" id="35525"/>
    <lineage>
        <taxon>Eukaryota</taxon>
        <taxon>Metazoa</taxon>
        <taxon>Ecdysozoa</taxon>
        <taxon>Arthropoda</taxon>
        <taxon>Crustacea</taxon>
        <taxon>Branchiopoda</taxon>
        <taxon>Diplostraca</taxon>
        <taxon>Cladocera</taxon>
        <taxon>Anomopoda</taxon>
        <taxon>Daphniidae</taxon>
        <taxon>Daphnia</taxon>
    </lineage>
</organism>